<accession>A0A9P6CCA5</accession>
<dbReference type="AlphaFoldDB" id="A0A9P6CCA5"/>
<organism evidence="1 2">
    <name type="scientific">Collybia nuda</name>
    <dbReference type="NCBI Taxonomy" id="64659"/>
    <lineage>
        <taxon>Eukaryota</taxon>
        <taxon>Fungi</taxon>
        <taxon>Dikarya</taxon>
        <taxon>Basidiomycota</taxon>
        <taxon>Agaricomycotina</taxon>
        <taxon>Agaricomycetes</taxon>
        <taxon>Agaricomycetidae</taxon>
        <taxon>Agaricales</taxon>
        <taxon>Tricholomatineae</taxon>
        <taxon>Clitocybaceae</taxon>
        <taxon>Collybia</taxon>
    </lineage>
</organism>
<name>A0A9P6CCA5_9AGAR</name>
<reference evidence="1" key="1">
    <citation type="submission" date="2020-11" db="EMBL/GenBank/DDBJ databases">
        <authorList>
            <consortium name="DOE Joint Genome Institute"/>
            <person name="Ahrendt S."/>
            <person name="Riley R."/>
            <person name="Andreopoulos W."/>
            <person name="Labutti K."/>
            <person name="Pangilinan J."/>
            <person name="Ruiz-Duenas F.J."/>
            <person name="Barrasa J.M."/>
            <person name="Sanchez-Garcia M."/>
            <person name="Camarero S."/>
            <person name="Miyauchi S."/>
            <person name="Serrano A."/>
            <person name="Linde D."/>
            <person name="Babiker R."/>
            <person name="Drula E."/>
            <person name="Ayuso-Fernandez I."/>
            <person name="Pacheco R."/>
            <person name="Padilla G."/>
            <person name="Ferreira P."/>
            <person name="Barriuso J."/>
            <person name="Kellner H."/>
            <person name="Castanera R."/>
            <person name="Alfaro M."/>
            <person name="Ramirez L."/>
            <person name="Pisabarro A.G."/>
            <person name="Kuo A."/>
            <person name="Tritt A."/>
            <person name="Lipzen A."/>
            <person name="He G."/>
            <person name="Yan M."/>
            <person name="Ng V."/>
            <person name="Cullen D."/>
            <person name="Martin F."/>
            <person name="Rosso M.-N."/>
            <person name="Henrissat B."/>
            <person name="Hibbett D."/>
            <person name="Martinez A.T."/>
            <person name="Grigoriev I.V."/>
        </authorList>
    </citation>
    <scope>NUCLEOTIDE SEQUENCE</scope>
    <source>
        <strain evidence="1">CBS 247.69</strain>
    </source>
</reference>
<dbReference type="EMBL" id="MU150396">
    <property type="protein sequence ID" value="KAF9456925.1"/>
    <property type="molecule type" value="Genomic_DNA"/>
</dbReference>
<sequence length="49" mass="5563">NMNSQTFKAQMAVGSWVRSDLNPGFDFVKKVIEKEMDHSVYPFVTPTQG</sequence>
<protein>
    <submittedName>
        <fullName evidence="1">Uncharacterized protein</fullName>
    </submittedName>
</protein>
<comment type="caution">
    <text evidence="1">The sequence shown here is derived from an EMBL/GenBank/DDBJ whole genome shotgun (WGS) entry which is preliminary data.</text>
</comment>
<evidence type="ECO:0000313" key="1">
    <source>
        <dbReference type="EMBL" id="KAF9456925.1"/>
    </source>
</evidence>
<proteinExistence type="predicted"/>
<evidence type="ECO:0000313" key="2">
    <source>
        <dbReference type="Proteomes" id="UP000807353"/>
    </source>
</evidence>
<keyword evidence="2" id="KW-1185">Reference proteome</keyword>
<feature type="non-terminal residue" evidence="1">
    <location>
        <position position="1"/>
    </location>
</feature>
<dbReference type="OrthoDB" id="3268424at2759"/>
<dbReference type="Proteomes" id="UP000807353">
    <property type="component" value="Unassembled WGS sequence"/>
</dbReference>
<gene>
    <name evidence="1" type="ORF">BDZ94DRAFT_1176641</name>
</gene>